<feature type="domain" description="Glycosyl transferase family 1" evidence="1">
    <location>
        <begin position="210"/>
        <end position="360"/>
    </location>
</feature>
<feature type="domain" description="Glycosyltransferase subfamily 4-like N-terminal" evidence="2">
    <location>
        <begin position="110"/>
        <end position="204"/>
    </location>
</feature>
<dbReference type="Pfam" id="PF13439">
    <property type="entry name" value="Glyco_transf_4"/>
    <property type="match status" value="1"/>
</dbReference>
<evidence type="ECO:0000313" key="3">
    <source>
        <dbReference type="EMBL" id="SFO47857.1"/>
    </source>
</evidence>
<name>A0A1I5HI03_9BACT</name>
<gene>
    <name evidence="3" type="ORF">SAMN04488519_10756</name>
</gene>
<dbReference type="AlphaFoldDB" id="A0A1I5HI03"/>
<dbReference type="InterPro" id="IPR001296">
    <property type="entry name" value="Glyco_trans_1"/>
</dbReference>
<dbReference type="PANTHER" id="PTHR12526">
    <property type="entry name" value="GLYCOSYLTRANSFERASE"/>
    <property type="match status" value="1"/>
</dbReference>
<dbReference type="Gene3D" id="3.40.50.2000">
    <property type="entry name" value="Glycogen Phosphorylase B"/>
    <property type="match status" value="2"/>
</dbReference>
<proteinExistence type="predicted"/>
<dbReference type="SUPFAM" id="SSF53756">
    <property type="entry name" value="UDP-Glycosyltransferase/glycogen phosphorylase"/>
    <property type="match status" value="1"/>
</dbReference>
<evidence type="ECO:0000259" key="2">
    <source>
        <dbReference type="Pfam" id="PF13439"/>
    </source>
</evidence>
<dbReference type="Proteomes" id="UP000199564">
    <property type="component" value="Unassembled WGS sequence"/>
</dbReference>
<dbReference type="Pfam" id="PF00534">
    <property type="entry name" value="Glycos_transf_1"/>
    <property type="match status" value="1"/>
</dbReference>
<dbReference type="EMBL" id="FOVW01000007">
    <property type="protein sequence ID" value="SFO47857.1"/>
    <property type="molecule type" value="Genomic_DNA"/>
</dbReference>
<accession>A0A1I5HI03</accession>
<reference evidence="4" key="1">
    <citation type="submission" date="2016-10" db="EMBL/GenBank/DDBJ databases">
        <authorList>
            <person name="Varghese N."/>
            <person name="Submissions S."/>
        </authorList>
    </citation>
    <scope>NUCLEOTIDE SEQUENCE [LARGE SCALE GENOMIC DNA]</scope>
    <source>
        <strain evidence="4">DSM 15282</strain>
    </source>
</reference>
<sequence>MKKILVIPSWYPTKTNPLRGSFFKEQAEFLNQSGQFEIKILFGEVKSQKLLNCIKTYFKSFFGFRIRLDQEFSFKSPQSFYFVIPNNRWVSDRLLVFFSKRIYIQAFMEFVKNNSLPELIHAQSGMDAGIYAHSISKIHSIPFLITEHQVFVFHHYSRRKAKLILDAFKFADKVAVVSVDQRRQILMNQPDCNPEVIPNLIDDSKFEIVKKEKSDRFRIITFIYSNSIKGFETFFETMYLLNEKSSDFEFIVIGNGNTSGVDLFKNLNQKYGLEKKGKLIPKVLREDVPSMLCLADLYVCSSIYETFGIAPREAMMCGLPIVSTANGGLEDCISSETGVIVPIKDPRALMEAILEIKNRELTFDARIIRELALKKFGRRAFLNSICNFYSFE</sequence>
<dbReference type="GO" id="GO:0016757">
    <property type="term" value="F:glycosyltransferase activity"/>
    <property type="evidence" value="ECO:0007669"/>
    <property type="project" value="InterPro"/>
</dbReference>
<organism evidence="3 4">
    <name type="scientific">Algoriphagus ornithinivorans</name>
    <dbReference type="NCBI Taxonomy" id="226506"/>
    <lineage>
        <taxon>Bacteria</taxon>
        <taxon>Pseudomonadati</taxon>
        <taxon>Bacteroidota</taxon>
        <taxon>Cytophagia</taxon>
        <taxon>Cytophagales</taxon>
        <taxon>Cyclobacteriaceae</taxon>
        <taxon>Algoriphagus</taxon>
    </lineage>
</organism>
<evidence type="ECO:0000313" key="4">
    <source>
        <dbReference type="Proteomes" id="UP000199564"/>
    </source>
</evidence>
<dbReference type="STRING" id="226506.SAMN04488519_10756"/>
<dbReference type="InterPro" id="IPR028098">
    <property type="entry name" value="Glyco_trans_4-like_N"/>
</dbReference>
<protein>
    <submittedName>
        <fullName evidence="3">Glycosyltransferase involved in cell wall bisynthesis</fullName>
    </submittedName>
</protein>
<evidence type="ECO:0000259" key="1">
    <source>
        <dbReference type="Pfam" id="PF00534"/>
    </source>
</evidence>
<keyword evidence="3" id="KW-0808">Transferase</keyword>
<dbReference type="PANTHER" id="PTHR12526:SF638">
    <property type="entry name" value="SPORE COAT PROTEIN SA"/>
    <property type="match status" value="1"/>
</dbReference>
<dbReference type="RefSeq" id="WP_091654443.1">
    <property type="nucleotide sequence ID" value="NZ_FOVW01000007.1"/>
</dbReference>
<keyword evidence="4" id="KW-1185">Reference proteome</keyword>